<feature type="signal peptide" evidence="1">
    <location>
        <begin position="1"/>
        <end position="25"/>
    </location>
</feature>
<proteinExistence type="predicted"/>
<organism evidence="2 3">
    <name type="scientific">Phanerochaete sordida</name>
    <dbReference type="NCBI Taxonomy" id="48140"/>
    <lineage>
        <taxon>Eukaryota</taxon>
        <taxon>Fungi</taxon>
        <taxon>Dikarya</taxon>
        <taxon>Basidiomycota</taxon>
        <taxon>Agaricomycotina</taxon>
        <taxon>Agaricomycetes</taxon>
        <taxon>Polyporales</taxon>
        <taxon>Phanerochaetaceae</taxon>
        <taxon>Phanerochaete</taxon>
    </lineage>
</organism>
<dbReference type="Proteomes" id="UP000703269">
    <property type="component" value="Unassembled WGS sequence"/>
</dbReference>
<evidence type="ECO:0000313" key="2">
    <source>
        <dbReference type="EMBL" id="GJE97129.1"/>
    </source>
</evidence>
<reference evidence="2 3" key="1">
    <citation type="submission" date="2021-08" db="EMBL/GenBank/DDBJ databases">
        <title>Draft Genome Sequence of Phanerochaete sordida strain YK-624.</title>
        <authorList>
            <person name="Mori T."/>
            <person name="Dohra H."/>
            <person name="Suzuki T."/>
            <person name="Kawagishi H."/>
            <person name="Hirai H."/>
        </authorList>
    </citation>
    <scope>NUCLEOTIDE SEQUENCE [LARGE SCALE GENOMIC DNA]</scope>
    <source>
        <strain evidence="2 3">YK-624</strain>
    </source>
</reference>
<feature type="chain" id="PRO_5040344910" evidence="1">
    <location>
        <begin position="26"/>
        <end position="137"/>
    </location>
</feature>
<comment type="caution">
    <text evidence="2">The sequence shown here is derived from an EMBL/GenBank/DDBJ whole genome shotgun (WGS) entry which is preliminary data.</text>
</comment>
<sequence>MLYAAFAKLLALVLLGLDSVRLGYSRSPILKSALRTSHRLRTPPKKVRFLSPCPSVRWTTGIADPSQWVRAKGAVARPSLATDTQPDFTFTDFRDPWEPHNATGSSLSTSLALGVRAIIDAMQRTLAIAPLGHLAIL</sequence>
<name>A0A9P3GPI4_9APHY</name>
<dbReference type="AlphaFoldDB" id="A0A9P3GPI4"/>
<gene>
    <name evidence="2" type="ORF">PsYK624_133400</name>
</gene>
<accession>A0A9P3GPI4</accession>
<keyword evidence="3" id="KW-1185">Reference proteome</keyword>
<evidence type="ECO:0000313" key="3">
    <source>
        <dbReference type="Proteomes" id="UP000703269"/>
    </source>
</evidence>
<protein>
    <submittedName>
        <fullName evidence="2">Uncharacterized protein</fullName>
    </submittedName>
</protein>
<keyword evidence="1" id="KW-0732">Signal</keyword>
<dbReference type="EMBL" id="BPQB01000068">
    <property type="protein sequence ID" value="GJE97129.1"/>
    <property type="molecule type" value="Genomic_DNA"/>
</dbReference>
<evidence type="ECO:0000256" key="1">
    <source>
        <dbReference type="SAM" id="SignalP"/>
    </source>
</evidence>